<protein>
    <submittedName>
        <fullName evidence="2">Uncharacterized protein</fullName>
    </submittedName>
</protein>
<comment type="caution">
    <text evidence="2">The sequence shown here is derived from an EMBL/GenBank/DDBJ whole genome shotgun (WGS) entry which is preliminary data.</text>
</comment>
<evidence type="ECO:0000256" key="1">
    <source>
        <dbReference type="SAM" id="Phobius"/>
    </source>
</evidence>
<evidence type="ECO:0000313" key="2">
    <source>
        <dbReference type="EMBL" id="RXJ69636.1"/>
    </source>
</evidence>
<gene>
    <name evidence="2" type="ORF">CRV08_02720</name>
</gene>
<feature type="transmembrane region" description="Helical" evidence="1">
    <location>
        <begin position="160"/>
        <end position="184"/>
    </location>
</feature>
<dbReference type="RefSeq" id="WP_128978822.1">
    <property type="nucleotide sequence ID" value="NZ_PDKJ01000002.1"/>
</dbReference>
<proteinExistence type="predicted"/>
<reference evidence="2 3" key="1">
    <citation type="submission" date="2017-10" db="EMBL/GenBank/DDBJ databases">
        <title>Genomics of the genus Arcobacter.</title>
        <authorList>
            <person name="Perez-Cataluna A."/>
            <person name="Figueras M.J."/>
        </authorList>
    </citation>
    <scope>NUCLEOTIDE SEQUENCE [LARGE SCALE GENOMIC DNA]</scope>
    <source>
        <strain evidence="2 3">CECT 8993</strain>
    </source>
</reference>
<keyword evidence="1" id="KW-0812">Transmembrane</keyword>
<feature type="transmembrane region" description="Helical" evidence="1">
    <location>
        <begin position="190"/>
        <end position="209"/>
    </location>
</feature>
<accession>A0A4Q0YG74</accession>
<sequence length="238" mass="28582">MTKIIEEIIYSIDIKDFLLGCFLICLCLLFSVYFWDIPLDINIYKKTIMFFKEITLLQSALIVFVINILGHFISFFLESIYSFMSEIISFVNRVRGKKNSNSLILETKLFNKLKDENIIRDIKEKDYKYFIIQKYLEEYIYNKDFKIYRRFKKEWEKIKFYRTIITLLLTFIVYGIGLDIFIKIASLSAFYYGLPLFLIIVLCTTYVSYRIYKDKADMILLVFLETINISETKKEKDL</sequence>
<dbReference type="EMBL" id="PDKJ01000002">
    <property type="protein sequence ID" value="RXJ69636.1"/>
    <property type="molecule type" value="Genomic_DNA"/>
</dbReference>
<evidence type="ECO:0000313" key="3">
    <source>
        <dbReference type="Proteomes" id="UP000290172"/>
    </source>
</evidence>
<dbReference type="Proteomes" id="UP000290172">
    <property type="component" value="Unassembled WGS sequence"/>
</dbReference>
<organism evidence="2 3">
    <name type="scientific">Halarcobacter ebronensis</name>
    <dbReference type="NCBI Taxonomy" id="1462615"/>
    <lineage>
        <taxon>Bacteria</taxon>
        <taxon>Pseudomonadati</taxon>
        <taxon>Campylobacterota</taxon>
        <taxon>Epsilonproteobacteria</taxon>
        <taxon>Campylobacterales</taxon>
        <taxon>Arcobacteraceae</taxon>
        <taxon>Halarcobacter</taxon>
    </lineage>
</organism>
<dbReference type="AlphaFoldDB" id="A0A4Q0YG74"/>
<keyword evidence="1" id="KW-1133">Transmembrane helix</keyword>
<feature type="transmembrane region" description="Helical" evidence="1">
    <location>
        <begin position="55"/>
        <end position="77"/>
    </location>
</feature>
<name>A0A4Q0YG74_9BACT</name>
<feature type="transmembrane region" description="Helical" evidence="1">
    <location>
        <begin position="17"/>
        <end position="35"/>
    </location>
</feature>
<keyword evidence="1" id="KW-0472">Membrane</keyword>